<evidence type="ECO:0000313" key="6">
    <source>
        <dbReference type="RefSeq" id="XP_006822556.1"/>
    </source>
</evidence>
<keyword evidence="2" id="KW-0325">Glycoprotein</keyword>
<dbReference type="SMART" id="SM00216">
    <property type="entry name" value="VWD"/>
    <property type="match status" value="1"/>
</dbReference>
<organism evidence="5 6">
    <name type="scientific">Saccoglossus kowalevskii</name>
    <name type="common">Acorn worm</name>
    <dbReference type="NCBI Taxonomy" id="10224"/>
    <lineage>
        <taxon>Eukaryota</taxon>
        <taxon>Metazoa</taxon>
        <taxon>Hemichordata</taxon>
        <taxon>Enteropneusta</taxon>
        <taxon>Harrimaniidae</taxon>
        <taxon>Saccoglossus</taxon>
    </lineage>
</organism>
<dbReference type="PANTHER" id="PTHR11339">
    <property type="entry name" value="EXTRACELLULAR MATRIX GLYCOPROTEIN RELATED"/>
    <property type="match status" value="1"/>
</dbReference>
<evidence type="ECO:0000256" key="2">
    <source>
        <dbReference type="ARBA" id="ARBA00023180"/>
    </source>
</evidence>
<dbReference type="InterPro" id="IPR050780">
    <property type="entry name" value="Mucin_vWF_Thrombospondin_sf"/>
</dbReference>
<feature type="domain" description="VWFD" evidence="4">
    <location>
        <begin position="209"/>
        <end position="411"/>
    </location>
</feature>
<keyword evidence="1" id="KW-1015">Disulfide bond</keyword>
<dbReference type="PROSITE" id="PS51233">
    <property type="entry name" value="VWFD"/>
    <property type="match status" value="1"/>
</dbReference>
<sequence>MKTTQFMCVLFLAVTVQSIEISHFMKRAYKGLDAPDKRQDDLPSTFDCKDHGGNCRQIKPSGDNCMQYEMEDSTGVCNTGASCCVHDCNDDLSGCGSCETPYSHGDHLCPPGKIVYPGKNCKCSDAGKICCTVDCETALNDTCRLVFQGLCKPVTCPAGYVAREDPECCGGLKHCKCCKGMTKLNGTDIPTGSMVNTITGTGTGEGAKPGAGVRGDPVLETLDHLIYRFDGQCSYVLVRECSNPNGHAAFKVISQHIAAKDRTGAFTTMVHALSIFADKIGGGEHEIELFIGKEISINKKPRESFENFTTFEDYDNDIRVYRDGTKVCVSKKNVFDVWYNGIGRVDVNINPDSIKVCGLLGNGNGDPYDDFQKWTPWGLELIPLFDLTEIPREVIAEFGYTWKLTGDPDCNEVLLEY</sequence>
<keyword evidence="3" id="KW-0732">Signal</keyword>
<proteinExistence type="predicted"/>
<feature type="chain" id="PRO_5045311714" evidence="3">
    <location>
        <begin position="19"/>
        <end position="417"/>
    </location>
</feature>
<feature type="signal peptide" evidence="3">
    <location>
        <begin position="1"/>
        <end position="18"/>
    </location>
</feature>
<evidence type="ECO:0000256" key="3">
    <source>
        <dbReference type="SAM" id="SignalP"/>
    </source>
</evidence>
<gene>
    <name evidence="6" type="primary">LOC100371742</name>
</gene>
<name>A0ABM0MRB5_SACKO</name>
<evidence type="ECO:0000256" key="1">
    <source>
        <dbReference type="ARBA" id="ARBA00023157"/>
    </source>
</evidence>
<evidence type="ECO:0000313" key="5">
    <source>
        <dbReference type="Proteomes" id="UP000694865"/>
    </source>
</evidence>
<dbReference type="Pfam" id="PF00094">
    <property type="entry name" value="VWD"/>
    <property type="match status" value="1"/>
</dbReference>
<dbReference type="Proteomes" id="UP000694865">
    <property type="component" value="Unplaced"/>
</dbReference>
<reference evidence="6" key="1">
    <citation type="submission" date="2025-08" db="UniProtKB">
        <authorList>
            <consortium name="RefSeq"/>
        </authorList>
    </citation>
    <scope>IDENTIFICATION</scope>
    <source>
        <tissue evidence="6">Testes</tissue>
    </source>
</reference>
<protein>
    <submittedName>
        <fullName evidence="6">IgGFc-binding protein-like</fullName>
    </submittedName>
</protein>
<dbReference type="RefSeq" id="XP_006822556.1">
    <property type="nucleotide sequence ID" value="XM_006822493.1"/>
</dbReference>
<dbReference type="InterPro" id="IPR001846">
    <property type="entry name" value="VWF_type-D"/>
</dbReference>
<keyword evidence="5" id="KW-1185">Reference proteome</keyword>
<dbReference type="GeneID" id="100371742"/>
<accession>A0ABM0MRB5</accession>
<evidence type="ECO:0000259" key="4">
    <source>
        <dbReference type="PROSITE" id="PS51233"/>
    </source>
</evidence>